<feature type="compositionally biased region" description="Basic residues" evidence="1">
    <location>
        <begin position="537"/>
        <end position="552"/>
    </location>
</feature>
<protein>
    <submittedName>
        <fullName evidence="2">Uncharacterized protein</fullName>
    </submittedName>
</protein>
<evidence type="ECO:0000313" key="2">
    <source>
        <dbReference type="EMBL" id="CAJ0565117.1"/>
    </source>
</evidence>
<feature type="non-terminal residue" evidence="2">
    <location>
        <position position="1"/>
    </location>
</feature>
<organism evidence="2 3">
    <name type="scientific">Mesorhabditis spiculigera</name>
    <dbReference type="NCBI Taxonomy" id="96644"/>
    <lineage>
        <taxon>Eukaryota</taxon>
        <taxon>Metazoa</taxon>
        <taxon>Ecdysozoa</taxon>
        <taxon>Nematoda</taxon>
        <taxon>Chromadorea</taxon>
        <taxon>Rhabditida</taxon>
        <taxon>Rhabditina</taxon>
        <taxon>Rhabditomorpha</taxon>
        <taxon>Rhabditoidea</taxon>
        <taxon>Rhabditidae</taxon>
        <taxon>Mesorhabditinae</taxon>
        <taxon>Mesorhabditis</taxon>
    </lineage>
</organism>
<keyword evidence="3" id="KW-1185">Reference proteome</keyword>
<dbReference type="Gene3D" id="2.10.220.10">
    <property type="entry name" value="Hormone Receptor, Insulin-like Growth Factor Receptor 1, Chain A, domain 2"/>
    <property type="match status" value="2"/>
</dbReference>
<comment type="caution">
    <text evidence="2">The sequence shown here is derived from an EMBL/GenBank/DDBJ whole genome shotgun (WGS) entry which is preliminary data.</text>
</comment>
<accession>A0AA36FS79</accession>
<dbReference type="Proteomes" id="UP001177023">
    <property type="component" value="Unassembled WGS sequence"/>
</dbReference>
<feature type="compositionally biased region" description="Low complexity" evidence="1">
    <location>
        <begin position="523"/>
        <end position="536"/>
    </location>
</feature>
<feature type="region of interest" description="Disordered" evidence="1">
    <location>
        <begin position="442"/>
        <end position="560"/>
    </location>
</feature>
<dbReference type="SMART" id="SM00261">
    <property type="entry name" value="FU"/>
    <property type="match status" value="3"/>
</dbReference>
<reference evidence="2" key="1">
    <citation type="submission" date="2023-06" db="EMBL/GenBank/DDBJ databases">
        <authorList>
            <person name="Delattre M."/>
        </authorList>
    </citation>
    <scope>NUCLEOTIDE SEQUENCE</scope>
    <source>
        <strain evidence="2">AF72</strain>
    </source>
</reference>
<dbReference type="InterPro" id="IPR009030">
    <property type="entry name" value="Growth_fac_rcpt_cys_sf"/>
</dbReference>
<feature type="compositionally biased region" description="Polar residues" evidence="1">
    <location>
        <begin position="493"/>
        <end position="503"/>
    </location>
</feature>
<proteinExistence type="predicted"/>
<evidence type="ECO:0000256" key="1">
    <source>
        <dbReference type="SAM" id="MobiDB-lite"/>
    </source>
</evidence>
<sequence>MVGTRFNLYGDKLSDWAFPPPERAIFSRYFRDKDELKTYWATSDCVQGIYEVPRKAKEDNITLMELNSFYTPALRDENSTQRGPDCIMCLEPSRCHTCAWECLQCSSGNVLSYDGKFCGDPTRMKCPISTGYFKIGQRCAPCSTRTPFCSKCTEEGECLECAHGMHVLKKPYGETCVSECSRGSYMDATTGVCGDCPSWCQQCNDGTCNACIPGLYMMQKGAYVFCVNACDENYYPETIAPMRCMPCHMACDQCWGPSEAHCMRCRFFGELVVSQKLALCHHSDFGTKRRRKREGATGLDTLIDMVDEGDRLTVYGRKASEEPDRARLVYSAFFYSIEDYQQYWAVRQEEKNLSKVELYAPFCQSEDCLDHCANATLVHPCPYCEPNYFKDFRGYCVARCPPGSFANLMDSEQPSCVMCLNPTKCHTCDWEQEGPLPLARKLSSAGPTPAVRKLSSVGNLHKFKKSGPREAKPGQSGRAIDAVTKLFGRDKQPSTNKPVSTGRSARMEPTCDSKGRRSKEKASSLSRGSQASSVSRKSQRSGRGHSGPRKHWPTPDPSPF</sequence>
<feature type="compositionally biased region" description="Basic and acidic residues" evidence="1">
    <location>
        <begin position="505"/>
        <end position="515"/>
    </location>
</feature>
<dbReference type="EMBL" id="CATQJA010000975">
    <property type="protein sequence ID" value="CAJ0565117.1"/>
    <property type="molecule type" value="Genomic_DNA"/>
</dbReference>
<name>A0AA36FS79_9BILA</name>
<dbReference type="CDD" id="cd00064">
    <property type="entry name" value="FU"/>
    <property type="match status" value="1"/>
</dbReference>
<gene>
    <name evidence="2" type="ORF">MSPICULIGERA_LOCUS3775</name>
</gene>
<dbReference type="AlphaFoldDB" id="A0AA36FS79"/>
<evidence type="ECO:0000313" key="3">
    <source>
        <dbReference type="Proteomes" id="UP001177023"/>
    </source>
</evidence>
<dbReference type="SUPFAM" id="SSF57184">
    <property type="entry name" value="Growth factor receptor domain"/>
    <property type="match status" value="2"/>
</dbReference>
<dbReference type="InterPro" id="IPR006212">
    <property type="entry name" value="Furin_repeat"/>
</dbReference>